<feature type="signal peptide" evidence="1">
    <location>
        <begin position="1"/>
        <end position="33"/>
    </location>
</feature>
<dbReference type="RefSeq" id="WP_315881549.1">
    <property type="nucleotide sequence ID" value="NZ_JAWCTQ010000069.1"/>
</dbReference>
<keyword evidence="1" id="KW-0732">Signal</keyword>
<evidence type="ECO:0000256" key="1">
    <source>
        <dbReference type="SAM" id="SignalP"/>
    </source>
</evidence>
<dbReference type="EMBL" id="JAWCTQ010000069">
    <property type="protein sequence ID" value="MDT9686521.1"/>
    <property type="molecule type" value="Genomic_DNA"/>
</dbReference>
<keyword evidence="3" id="KW-1185">Reference proteome</keyword>
<evidence type="ECO:0000313" key="2">
    <source>
        <dbReference type="EMBL" id="MDT9686521.1"/>
    </source>
</evidence>
<name>A0ABU3QUR3_9ACTN</name>
<dbReference type="Proteomes" id="UP001250181">
    <property type="component" value="Unassembled WGS sequence"/>
</dbReference>
<comment type="caution">
    <text evidence="2">The sequence shown here is derived from an EMBL/GenBank/DDBJ whole genome shotgun (WGS) entry which is preliminary data.</text>
</comment>
<feature type="chain" id="PRO_5045096494" evidence="1">
    <location>
        <begin position="34"/>
        <end position="160"/>
    </location>
</feature>
<gene>
    <name evidence="2" type="ORF">RND61_31320</name>
</gene>
<dbReference type="InterPro" id="IPR021957">
    <property type="entry name" value="DUF3574"/>
</dbReference>
<dbReference type="Pfam" id="PF12098">
    <property type="entry name" value="DUF3574"/>
    <property type="match status" value="1"/>
</dbReference>
<evidence type="ECO:0000313" key="3">
    <source>
        <dbReference type="Proteomes" id="UP001250181"/>
    </source>
</evidence>
<reference evidence="2 3" key="1">
    <citation type="submission" date="2023-09" db="EMBL/GenBank/DDBJ databases">
        <title>Streptomyces sp. nov.: A antagonism against Alternaria gaisen Producing Streptochlin, Isolated from Tamarix root soil.</title>
        <authorList>
            <person name="Chen Y."/>
        </authorList>
    </citation>
    <scope>NUCLEOTIDE SEQUENCE [LARGE SCALE GENOMIC DNA]</scope>
    <source>
        <strain evidence="2 3">TRM76323</strain>
    </source>
</reference>
<accession>A0ABU3QUR3</accession>
<protein>
    <submittedName>
        <fullName evidence="2">DUF3574 domain-containing protein</fullName>
    </submittedName>
</protein>
<proteinExistence type="predicted"/>
<sequence>MPLPALPRPRVRARTAAFAAACLLAAGAPTAYAALDGDPAHAPAAVAAPGSRPHVETRLLFGTQRPDGGPDVTDEQFTAFLDREVTPRFPAGLTVQQGRGQWRDASGRIVRERSYELILLYPVADAVASGREVERIRAAYARAFGQESVGRVDDRVRVDF</sequence>
<organism evidence="2 3">
    <name type="scientific">Streptomyces tamarix</name>
    <dbReference type="NCBI Taxonomy" id="3078565"/>
    <lineage>
        <taxon>Bacteria</taxon>
        <taxon>Bacillati</taxon>
        <taxon>Actinomycetota</taxon>
        <taxon>Actinomycetes</taxon>
        <taxon>Kitasatosporales</taxon>
        <taxon>Streptomycetaceae</taxon>
        <taxon>Streptomyces</taxon>
    </lineage>
</organism>